<dbReference type="Proteomes" id="UP000887013">
    <property type="component" value="Unassembled WGS sequence"/>
</dbReference>
<dbReference type="PANTHER" id="PTHR33889:SF1">
    <property type="entry name" value="OS03G0834800 PROTEIN"/>
    <property type="match status" value="1"/>
</dbReference>
<comment type="caution">
    <text evidence="1">The sequence shown here is derived from an EMBL/GenBank/DDBJ whole genome shotgun (WGS) entry which is preliminary data.</text>
</comment>
<organism evidence="1 2">
    <name type="scientific">Nephila pilipes</name>
    <name type="common">Giant wood spider</name>
    <name type="synonym">Nephila maculata</name>
    <dbReference type="NCBI Taxonomy" id="299642"/>
    <lineage>
        <taxon>Eukaryota</taxon>
        <taxon>Metazoa</taxon>
        <taxon>Ecdysozoa</taxon>
        <taxon>Arthropoda</taxon>
        <taxon>Chelicerata</taxon>
        <taxon>Arachnida</taxon>
        <taxon>Araneae</taxon>
        <taxon>Araneomorphae</taxon>
        <taxon>Entelegynae</taxon>
        <taxon>Araneoidea</taxon>
        <taxon>Nephilidae</taxon>
        <taxon>Nephila</taxon>
    </lineage>
</organism>
<keyword evidence="2" id="KW-1185">Reference proteome</keyword>
<reference evidence="1" key="1">
    <citation type="submission" date="2020-08" db="EMBL/GenBank/DDBJ databases">
        <title>Multicomponent nature underlies the extraordinary mechanical properties of spider dragline silk.</title>
        <authorList>
            <person name="Kono N."/>
            <person name="Nakamura H."/>
            <person name="Mori M."/>
            <person name="Yoshida Y."/>
            <person name="Ohtoshi R."/>
            <person name="Malay A.D."/>
            <person name="Moran D.A.P."/>
            <person name="Tomita M."/>
            <person name="Numata K."/>
            <person name="Arakawa K."/>
        </authorList>
    </citation>
    <scope>NUCLEOTIDE SEQUENCE</scope>
</reference>
<gene>
    <name evidence="1" type="ORF">NPIL_599271</name>
</gene>
<proteinExistence type="predicted"/>
<name>A0A8X6NDP1_NEPPI</name>
<evidence type="ECO:0000313" key="2">
    <source>
        <dbReference type="Proteomes" id="UP000887013"/>
    </source>
</evidence>
<dbReference type="PANTHER" id="PTHR33889">
    <property type="entry name" value="OS04G0681850 PROTEIN"/>
    <property type="match status" value="1"/>
</dbReference>
<protein>
    <submittedName>
        <fullName evidence="1">Uncharacterized protein</fullName>
    </submittedName>
</protein>
<evidence type="ECO:0000313" key="1">
    <source>
        <dbReference type="EMBL" id="GFT08483.1"/>
    </source>
</evidence>
<dbReference type="EMBL" id="BMAW01056954">
    <property type="protein sequence ID" value="GFT08483.1"/>
    <property type="molecule type" value="Genomic_DNA"/>
</dbReference>
<accession>A0A8X6NDP1</accession>
<dbReference type="AlphaFoldDB" id="A0A8X6NDP1"/>
<sequence>MKIIYYVDYLKKQNCGCKCKDYGEKLEKDKRIPLCRRGTIKSVAYTFEVSKCALVQILKNEKSVKRDSSIVKPFRTEKDKKDHIKFVCKKYFLSGNEWILM</sequence>